<dbReference type="GO" id="GO:0022857">
    <property type="term" value="F:transmembrane transporter activity"/>
    <property type="evidence" value="ECO:0007669"/>
    <property type="project" value="InterPro"/>
</dbReference>
<feature type="transmembrane region" description="Helical" evidence="7">
    <location>
        <begin position="408"/>
        <end position="433"/>
    </location>
</feature>
<feature type="transmembrane region" description="Helical" evidence="7">
    <location>
        <begin position="38"/>
        <end position="56"/>
    </location>
</feature>
<feature type="transmembrane region" description="Helical" evidence="7">
    <location>
        <begin position="203"/>
        <end position="220"/>
    </location>
</feature>
<dbReference type="SUPFAM" id="SSF103473">
    <property type="entry name" value="MFS general substrate transporter"/>
    <property type="match status" value="1"/>
</dbReference>
<feature type="transmembrane region" description="Helical" evidence="7">
    <location>
        <begin position="108"/>
        <end position="126"/>
    </location>
</feature>
<dbReference type="InterPro" id="IPR005829">
    <property type="entry name" value="Sugar_transporter_CS"/>
</dbReference>
<sequence>MSATDTASMPAVPASDHAHVLEAIPETLPEDSRPLPDLPAGAWWPVAASIFAIAWGGNEFTPLLVMYREVSHFSDLVVDGLLGAYVLGIVPALMIGGPLSDVYGRRPILLPAAPLSLLGSLMLMLAPGSPLMIGIGRILCGLALGLVMAIGTAWIKEISDASGANPAAGARRASLALTTGFLAGALVAAILAQWGPWPTRTSYALHILITIVTGLWLFTAPETRTPGHLPAENEPASGAETLMSKLIVPKAAHKRFLRVVLPVAPWVFGACGTAYAVLPALLKDRAGDYPIAFAGIMTAVTLGFGVGIQTVGKKIDTHRSARASVIAMAIVATGAVFAAGAASTTSLTIGLIAAATLGCGYGLALVAGLSEVQRLAGPDDLAGLTAVFYSIAYLGFFVPMLLAALSTIFSYTAMLIGGAVIAILTLVEVALAWQAHLPGAHE</sequence>
<keyword evidence="4 7" id="KW-0812">Transmembrane</keyword>
<comment type="subcellular location">
    <subcellularLocation>
        <location evidence="1">Cell membrane</location>
        <topology evidence="1">Multi-pass membrane protein</topology>
    </subcellularLocation>
</comment>
<dbReference type="STRING" id="1630135.DAD186_00720"/>
<evidence type="ECO:0000256" key="2">
    <source>
        <dbReference type="ARBA" id="ARBA00022448"/>
    </source>
</evidence>
<feature type="transmembrane region" description="Helical" evidence="7">
    <location>
        <begin position="76"/>
        <end position="96"/>
    </location>
</feature>
<dbReference type="AlphaFoldDB" id="A0A1B0ZFA6"/>
<evidence type="ECO:0000256" key="6">
    <source>
        <dbReference type="ARBA" id="ARBA00023136"/>
    </source>
</evidence>
<keyword evidence="2" id="KW-0813">Transport</keyword>
<feature type="transmembrane region" description="Helical" evidence="7">
    <location>
        <begin position="381"/>
        <end position="402"/>
    </location>
</feature>
<dbReference type="InterPro" id="IPR050171">
    <property type="entry name" value="MFS_Transporters"/>
</dbReference>
<dbReference type="PROSITE" id="PS00216">
    <property type="entry name" value="SUGAR_TRANSPORT_1"/>
    <property type="match status" value="1"/>
</dbReference>
<dbReference type="KEGG" id="dva:DAD186_00720"/>
<dbReference type="PANTHER" id="PTHR23517">
    <property type="entry name" value="RESISTANCE PROTEIN MDTM, PUTATIVE-RELATED-RELATED"/>
    <property type="match status" value="1"/>
</dbReference>
<accession>A0A1B0ZFA6</accession>
<evidence type="ECO:0000313" key="9">
    <source>
        <dbReference type="EMBL" id="ANP26631.1"/>
    </source>
</evidence>
<organism evidence="9 10">
    <name type="scientific">Dermabacter vaginalis</name>
    <dbReference type="NCBI Taxonomy" id="1630135"/>
    <lineage>
        <taxon>Bacteria</taxon>
        <taxon>Bacillati</taxon>
        <taxon>Actinomycetota</taxon>
        <taxon>Actinomycetes</taxon>
        <taxon>Micrococcales</taxon>
        <taxon>Dermabacteraceae</taxon>
        <taxon>Dermabacter</taxon>
    </lineage>
</organism>
<evidence type="ECO:0000256" key="1">
    <source>
        <dbReference type="ARBA" id="ARBA00004651"/>
    </source>
</evidence>
<dbReference type="EMBL" id="CP012117">
    <property type="protein sequence ID" value="ANP26631.1"/>
    <property type="molecule type" value="Genomic_DNA"/>
</dbReference>
<evidence type="ECO:0000256" key="4">
    <source>
        <dbReference type="ARBA" id="ARBA00022692"/>
    </source>
</evidence>
<feature type="transmembrane region" description="Helical" evidence="7">
    <location>
        <begin position="256"/>
        <end position="277"/>
    </location>
</feature>
<keyword evidence="6 7" id="KW-0472">Membrane</keyword>
<evidence type="ECO:0000259" key="8">
    <source>
        <dbReference type="PROSITE" id="PS50850"/>
    </source>
</evidence>
<dbReference type="RefSeq" id="WP_208854260.1">
    <property type="nucleotide sequence ID" value="NZ_CP012117.1"/>
</dbReference>
<evidence type="ECO:0000256" key="3">
    <source>
        <dbReference type="ARBA" id="ARBA00022475"/>
    </source>
</evidence>
<feature type="transmembrane region" description="Helical" evidence="7">
    <location>
        <begin position="348"/>
        <end position="369"/>
    </location>
</feature>
<feature type="domain" description="Major facilitator superfamily (MFS) profile" evidence="8">
    <location>
        <begin position="1"/>
        <end position="436"/>
    </location>
</feature>
<protein>
    <recommendedName>
        <fullName evidence="8">Major facilitator superfamily (MFS) profile domain-containing protein</fullName>
    </recommendedName>
</protein>
<dbReference type="Proteomes" id="UP000092596">
    <property type="component" value="Chromosome"/>
</dbReference>
<evidence type="ECO:0000256" key="7">
    <source>
        <dbReference type="SAM" id="Phobius"/>
    </source>
</evidence>
<feature type="transmembrane region" description="Helical" evidence="7">
    <location>
        <begin position="132"/>
        <end position="155"/>
    </location>
</feature>
<evidence type="ECO:0000256" key="5">
    <source>
        <dbReference type="ARBA" id="ARBA00022989"/>
    </source>
</evidence>
<gene>
    <name evidence="9" type="ORF">DAD186_00720</name>
</gene>
<dbReference type="InterPro" id="IPR011701">
    <property type="entry name" value="MFS"/>
</dbReference>
<dbReference type="Pfam" id="PF07690">
    <property type="entry name" value="MFS_1"/>
    <property type="match status" value="1"/>
</dbReference>
<dbReference type="PROSITE" id="PS50850">
    <property type="entry name" value="MFS"/>
    <property type="match status" value="1"/>
</dbReference>
<feature type="transmembrane region" description="Helical" evidence="7">
    <location>
        <begin position="323"/>
        <end position="342"/>
    </location>
</feature>
<dbReference type="PATRIC" id="fig|1630135.4.peg.74"/>
<dbReference type="InterPro" id="IPR020846">
    <property type="entry name" value="MFS_dom"/>
</dbReference>
<name>A0A1B0ZFA6_9MICO</name>
<keyword evidence="5 7" id="KW-1133">Transmembrane helix</keyword>
<dbReference type="GO" id="GO:0005886">
    <property type="term" value="C:plasma membrane"/>
    <property type="evidence" value="ECO:0007669"/>
    <property type="project" value="UniProtKB-SubCell"/>
</dbReference>
<feature type="transmembrane region" description="Helical" evidence="7">
    <location>
        <begin position="175"/>
        <end position="197"/>
    </location>
</feature>
<feature type="transmembrane region" description="Helical" evidence="7">
    <location>
        <begin position="289"/>
        <end position="311"/>
    </location>
</feature>
<proteinExistence type="predicted"/>
<dbReference type="Gene3D" id="1.20.1250.20">
    <property type="entry name" value="MFS general substrate transporter like domains"/>
    <property type="match status" value="1"/>
</dbReference>
<dbReference type="InterPro" id="IPR036259">
    <property type="entry name" value="MFS_trans_sf"/>
</dbReference>
<evidence type="ECO:0000313" key="10">
    <source>
        <dbReference type="Proteomes" id="UP000092596"/>
    </source>
</evidence>
<dbReference type="PANTHER" id="PTHR23517:SF3">
    <property type="entry name" value="INTEGRAL MEMBRANE TRANSPORT PROTEIN"/>
    <property type="match status" value="1"/>
</dbReference>
<reference evidence="9 10" key="1">
    <citation type="submission" date="2015-06" db="EMBL/GenBank/DDBJ databases">
        <title>Investigation of pathophysiology for high-risk pregnancy and development of treatment modality based on it.</title>
        <authorList>
            <person name="Kim B.-C."/>
            <person name="Lim S."/>
        </authorList>
    </citation>
    <scope>NUCLEOTIDE SEQUENCE [LARGE SCALE GENOMIC DNA]</scope>
    <source>
        <strain evidence="9 10">AD1-86</strain>
    </source>
</reference>
<keyword evidence="3" id="KW-1003">Cell membrane</keyword>